<dbReference type="InterPro" id="IPR011856">
    <property type="entry name" value="tRNA_endonuc-like_dom_sf"/>
</dbReference>
<dbReference type="NCBIfam" id="NF009154">
    <property type="entry name" value="PRK12497.3-3"/>
    <property type="match status" value="1"/>
</dbReference>
<dbReference type="EMBL" id="JBHSLD010000007">
    <property type="protein sequence ID" value="MFC5380382.1"/>
    <property type="molecule type" value="Genomic_DNA"/>
</dbReference>
<organism evidence="3 4">
    <name type="scientific">Aquipuribacter nitratireducens</name>
    <dbReference type="NCBI Taxonomy" id="650104"/>
    <lineage>
        <taxon>Bacteria</taxon>
        <taxon>Bacillati</taxon>
        <taxon>Actinomycetota</taxon>
        <taxon>Actinomycetes</taxon>
        <taxon>Micrococcales</taxon>
        <taxon>Intrasporangiaceae</taxon>
        <taxon>Aquipuribacter</taxon>
    </lineage>
</organism>
<dbReference type="HAMAP" id="MF_00048">
    <property type="entry name" value="UPF0102"/>
    <property type="match status" value="1"/>
</dbReference>
<gene>
    <name evidence="3" type="ORF">ACFPJ6_06235</name>
</gene>
<dbReference type="Gene3D" id="3.40.1350.10">
    <property type="match status" value="1"/>
</dbReference>
<dbReference type="InterPro" id="IPR003509">
    <property type="entry name" value="UPF0102_YraN-like"/>
</dbReference>
<comment type="caution">
    <text evidence="3">The sequence shown here is derived from an EMBL/GenBank/DDBJ whole genome shotgun (WGS) entry which is preliminary data.</text>
</comment>
<accession>A0ABW0GKF9</accession>
<keyword evidence="4" id="KW-1185">Reference proteome</keyword>
<reference evidence="4" key="1">
    <citation type="journal article" date="2019" name="Int. J. Syst. Evol. Microbiol.">
        <title>The Global Catalogue of Microorganisms (GCM) 10K type strain sequencing project: providing services to taxonomists for standard genome sequencing and annotation.</title>
        <authorList>
            <consortium name="The Broad Institute Genomics Platform"/>
            <consortium name="The Broad Institute Genome Sequencing Center for Infectious Disease"/>
            <person name="Wu L."/>
            <person name="Ma J."/>
        </authorList>
    </citation>
    <scope>NUCLEOTIDE SEQUENCE [LARGE SCALE GENOMIC DNA]</scope>
    <source>
        <strain evidence="4">CCUG 43114</strain>
    </source>
</reference>
<dbReference type="SUPFAM" id="SSF52980">
    <property type="entry name" value="Restriction endonuclease-like"/>
    <property type="match status" value="1"/>
</dbReference>
<evidence type="ECO:0000313" key="3">
    <source>
        <dbReference type="EMBL" id="MFC5380382.1"/>
    </source>
</evidence>
<evidence type="ECO:0000256" key="1">
    <source>
        <dbReference type="ARBA" id="ARBA00006738"/>
    </source>
</evidence>
<evidence type="ECO:0000256" key="2">
    <source>
        <dbReference type="HAMAP-Rule" id="MF_00048"/>
    </source>
</evidence>
<dbReference type="Proteomes" id="UP001596122">
    <property type="component" value="Unassembled WGS sequence"/>
</dbReference>
<protein>
    <recommendedName>
        <fullName evidence="2">UPF0102 protein ACFPJ6_06235</fullName>
    </recommendedName>
</protein>
<comment type="similarity">
    <text evidence="1 2">Belongs to the UPF0102 family.</text>
</comment>
<dbReference type="RefSeq" id="WP_340268360.1">
    <property type="nucleotide sequence ID" value="NZ_JBBEOG010000002.1"/>
</dbReference>
<dbReference type="Pfam" id="PF02021">
    <property type="entry name" value="UPF0102"/>
    <property type="match status" value="1"/>
</dbReference>
<dbReference type="PANTHER" id="PTHR34039">
    <property type="entry name" value="UPF0102 PROTEIN YRAN"/>
    <property type="match status" value="1"/>
</dbReference>
<sequence length="131" mass="14083">MTTQAEKAAVGRLGEDLAVELLTSQGWRVLRRNWRSPVRECPGELDVVAVDPDGAVVVVEVRTRRGSACGTALESVTPGKVRRLRRLFAAWWSSLPPDDRGPRGAGARIDVVAVQLAPGAVPQLEHVRGVG</sequence>
<proteinExistence type="inferred from homology"/>
<evidence type="ECO:0000313" key="4">
    <source>
        <dbReference type="Proteomes" id="UP001596122"/>
    </source>
</evidence>
<dbReference type="PANTHER" id="PTHR34039:SF1">
    <property type="entry name" value="UPF0102 PROTEIN YRAN"/>
    <property type="match status" value="1"/>
</dbReference>
<name>A0ABW0GKF9_9MICO</name>
<dbReference type="InterPro" id="IPR011335">
    <property type="entry name" value="Restrct_endonuc-II-like"/>
</dbReference>